<gene>
    <name evidence="1" type="ORF">ARMGADRAFT_1086850</name>
</gene>
<name>A0A2H3CX96_ARMGA</name>
<dbReference type="AlphaFoldDB" id="A0A2H3CX96"/>
<dbReference type="Proteomes" id="UP000217790">
    <property type="component" value="Unassembled WGS sequence"/>
</dbReference>
<dbReference type="InParanoid" id="A0A2H3CX96"/>
<keyword evidence="2" id="KW-1185">Reference proteome</keyword>
<protein>
    <submittedName>
        <fullName evidence="1">Uncharacterized protein</fullName>
    </submittedName>
</protein>
<dbReference type="EMBL" id="KZ293686">
    <property type="protein sequence ID" value="PBK86094.1"/>
    <property type="molecule type" value="Genomic_DNA"/>
</dbReference>
<evidence type="ECO:0000313" key="2">
    <source>
        <dbReference type="Proteomes" id="UP000217790"/>
    </source>
</evidence>
<accession>A0A2H3CX96</accession>
<sequence length="117" mass="13016">MPNVLITSKGAKIPIANPTSALKKIKKGDVLGMAQKLNEFFNKVANPEIIKNESSEVSSEGEEYRLKTTAMPDSETYNSEDLWSLLDIGDLQLELAQEAWDMLESHKQAFRFDGDGP</sequence>
<organism evidence="1 2">
    <name type="scientific">Armillaria gallica</name>
    <name type="common">Bulbous honey fungus</name>
    <name type="synonym">Armillaria bulbosa</name>
    <dbReference type="NCBI Taxonomy" id="47427"/>
    <lineage>
        <taxon>Eukaryota</taxon>
        <taxon>Fungi</taxon>
        <taxon>Dikarya</taxon>
        <taxon>Basidiomycota</taxon>
        <taxon>Agaricomycotina</taxon>
        <taxon>Agaricomycetes</taxon>
        <taxon>Agaricomycetidae</taxon>
        <taxon>Agaricales</taxon>
        <taxon>Marasmiineae</taxon>
        <taxon>Physalacriaceae</taxon>
        <taxon>Armillaria</taxon>
    </lineage>
</organism>
<reference evidence="2" key="1">
    <citation type="journal article" date="2017" name="Nat. Ecol. Evol.">
        <title>Genome expansion and lineage-specific genetic innovations in the forest pathogenic fungi Armillaria.</title>
        <authorList>
            <person name="Sipos G."/>
            <person name="Prasanna A.N."/>
            <person name="Walter M.C."/>
            <person name="O'Connor E."/>
            <person name="Balint B."/>
            <person name="Krizsan K."/>
            <person name="Kiss B."/>
            <person name="Hess J."/>
            <person name="Varga T."/>
            <person name="Slot J."/>
            <person name="Riley R."/>
            <person name="Boka B."/>
            <person name="Rigling D."/>
            <person name="Barry K."/>
            <person name="Lee J."/>
            <person name="Mihaltcheva S."/>
            <person name="LaButti K."/>
            <person name="Lipzen A."/>
            <person name="Waldron R."/>
            <person name="Moloney N.M."/>
            <person name="Sperisen C."/>
            <person name="Kredics L."/>
            <person name="Vagvoelgyi C."/>
            <person name="Patrignani A."/>
            <person name="Fitzpatrick D."/>
            <person name="Nagy I."/>
            <person name="Doyle S."/>
            <person name="Anderson J.B."/>
            <person name="Grigoriev I.V."/>
            <person name="Gueldener U."/>
            <person name="Muensterkoetter M."/>
            <person name="Nagy L.G."/>
        </authorList>
    </citation>
    <scope>NUCLEOTIDE SEQUENCE [LARGE SCALE GENOMIC DNA]</scope>
    <source>
        <strain evidence="2">Ar21-2</strain>
    </source>
</reference>
<dbReference type="STRING" id="47427.A0A2H3CX96"/>
<evidence type="ECO:0000313" key="1">
    <source>
        <dbReference type="EMBL" id="PBK86094.1"/>
    </source>
</evidence>
<proteinExistence type="predicted"/>